<sequence>MKAKNVMCEATGEINKNNSDIRQCGVSVDSTWQKRGHTSLNGCVFAISVDNGKVLDVEVMSKMRRICNLSSNRAHDSVKHIGSSGCMEIVGVYRMFERSEKIDRKSH</sequence>
<protein>
    <recommendedName>
        <fullName evidence="1">Mutator-like transposase domain-containing protein</fullName>
    </recommendedName>
</protein>
<evidence type="ECO:0000313" key="3">
    <source>
        <dbReference type="Proteomes" id="UP000499080"/>
    </source>
</evidence>
<dbReference type="AlphaFoldDB" id="A0A4Y2LF48"/>
<reference evidence="2 3" key="1">
    <citation type="journal article" date="2019" name="Sci. Rep.">
        <title>Orb-weaving spider Araneus ventricosus genome elucidates the spidroin gene catalogue.</title>
        <authorList>
            <person name="Kono N."/>
            <person name="Nakamura H."/>
            <person name="Ohtoshi R."/>
            <person name="Moran D.A.P."/>
            <person name="Shinohara A."/>
            <person name="Yoshida Y."/>
            <person name="Fujiwara M."/>
            <person name="Mori M."/>
            <person name="Tomita M."/>
            <person name="Arakawa K."/>
        </authorList>
    </citation>
    <scope>NUCLEOTIDE SEQUENCE [LARGE SCALE GENOMIC DNA]</scope>
</reference>
<evidence type="ECO:0000313" key="2">
    <source>
        <dbReference type="EMBL" id="GBN13318.1"/>
    </source>
</evidence>
<proteinExistence type="predicted"/>
<gene>
    <name evidence="2" type="ORF">AVEN_88424_1</name>
</gene>
<organism evidence="2 3">
    <name type="scientific">Araneus ventricosus</name>
    <name type="common">Orbweaver spider</name>
    <name type="synonym">Epeira ventricosa</name>
    <dbReference type="NCBI Taxonomy" id="182803"/>
    <lineage>
        <taxon>Eukaryota</taxon>
        <taxon>Metazoa</taxon>
        <taxon>Ecdysozoa</taxon>
        <taxon>Arthropoda</taxon>
        <taxon>Chelicerata</taxon>
        <taxon>Arachnida</taxon>
        <taxon>Araneae</taxon>
        <taxon>Araneomorphae</taxon>
        <taxon>Entelegynae</taxon>
        <taxon>Araneoidea</taxon>
        <taxon>Araneidae</taxon>
        <taxon>Araneus</taxon>
    </lineage>
</organism>
<dbReference type="Pfam" id="PF20700">
    <property type="entry name" value="Mutator"/>
    <property type="match status" value="1"/>
</dbReference>
<evidence type="ECO:0000259" key="1">
    <source>
        <dbReference type="Pfam" id="PF20700"/>
    </source>
</evidence>
<keyword evidence="3" id="KW-1185">Reference proteome</keyword>
<dbReference type="Proteomes" id="UP000499080">
    <property type="component" value="Unassembled WGS sequence"/>
</dbReference>
<dbReference type="OrthoDB" id="10069847at2759"/>
<name>A0A4Y2LF48_ARAVE</name>
<accession>A0A4Y2LF48</accession>
<dbReference type="EMBL" id="BGPR01005771">
    <property type="protein sequence ID" value="GBN13318.1"/>
    <property type="molecule type" value="Genomic_DNA"/>
</dbReference>
<dbReference type="InterPro" id="IPR049012">
    <property type="entry name" value="Mutator_transp_dom"/>
</dbReference>
<comment type="caution">
    <text evidence="2">The sequence shown here is derived from an EMBL/GenBank/DDBJ whole genome shotgun (WGS) entry which is preliminary data.</text>
</comment>
<feature type="domain" description="Mutator-like transposase" evidence="1">
    <location>
        <begin position="15"/>
        <end position="100"/>
    </location>
</feature>